<dbReference type="AlphaFoldDB" id="A0AAD3Y2N1"/>
<proteinExistence type="predicted"/>
<evidence type="ECO:0000313" key="2">
    <source>
        <dbReference type="Proteomes" id="UP001279734"/>
    </source>
</evidence>
<name>A0AAD3Y2N1_NEPGR</name>
<reference evidence="1" key="1">
    <citation type="submission" date="2023-05" db="EMBL/GenBank/DDBJ databases">
        <title>Nepenthes gracilis genome sequencing.</title>
        <authorList>
            <person name="Fukushima K."/>
        </authorList>
    </citation>
    <scope>NUCLEOTIDE SEQUENCE</scope>
    <source>
        <strain evidence="1">SING2019-196</strain>
    </source>
</reference>
<dbReference type="Proteomes" id="UP001279734">
    <property type="component" value="Unassembled WGS sequence"/>
</dbReference>
<accession>A0AAD3Y2N1</accession>
<gene>
    <name evidence="1" type="ORF">Nepgr_029050</name>
</gene>
<evidence type="ECO:0000313" key="1">
    <source>
        <dbReference type="EMBL" id="GMH27207.1"/>
    </source>
</evidence>
<keyword evidence="2" id="KW-1185">Reference proteome</keyword>
<protein>
    <submittedName>
        <fullName evidence="1">Uncharacterized protein</fullName>
    </submittedName>
</protein>
<sequence length="152" mass="17495">MENQEVKYYNFHTALTVPQWKIKRSVTIISTQLSRQEEVKLDDEHLRKVLFSVNDTIDGSTFFVGLERALLVNCREIGGAILLCLDFWLFVLDGSTGCAGAMLGFREGSVYLIWRLVYPLELVRVGLIVKSIDVAGWWLYSREVLLFFESRL</sequence>
<organism evidence="1 2">
    <name type="scientific">Nepenthes gracilis</name>
    <name type="common">Slender pitcher plant</name>
    <dbReference type="NCBI Taxonomy" id="150966"/>
    <lineage>
        <taxon>Eukaryota</taxon>
        <taxon>Viridiplantae</taxon>
        <taxon>Streptophyta</taxon>
        <taxon>Embryophyta</taxon>
        <taxon>Tracheophyta</taxon>
        <taxon>Spermatophyta</taxon>
        <taxon>Magnoliopsida</taxon>
        <taxon>eudicotyledons</taxon>
        <taxon>Gunneridae</taxon>
        <taxon>Pentapetalae</taxon>
        <taxon>Caryophyllales</taxon>
        <taxon>Nepenthaceae</taxon>
        <taxon>Nepenthes</taxon>
    </lineage>
</organism>
<dbReference type="EMBL" id="BSYO01000032">
    <property type="protein sequence ID" value="GMH27207.1"/>
    <property type="molecule type" value="Genomic_DNA"/>
</dbReference>
<comment type="caution">
    <text evidence="1">The sequence shown here is derived from an EMBL/GenBank/DDBJ whole genome shotgun (WGS) entry which is preliminary data.</text>
</comment>